<gene>
    <name evidence="2" type="ORF">ABE541_14955</name>
</gene>
<dbReference type="SUPFAM" id="SSF51430">
    <property type="entry name" value="NAD(P)-linked oxidoreductase"/>
    <property type="match status" value="1"/>
</dbReference>
<protein>
    <submittedName>
        <fullName evidence="2">Aldo/keto reductase</fullName>
    </submittedName>
</protein>
<reference evidence="2 3" key="1">
    <citation type="submission" date="2024-04" db="EMBL/GenBank/DDBJ databases">
        <title>WGS of bacteria from Torrens River.</title>
        <authorList>
            <person name="Wyrsch E.R."/>
            <person name="Drigo B."/>
        </authorList>
    </citation>
    <scope>NUCLEOTIDE SEQUENCE [LARGE SCALE GENOMIC DNA]</scope>
    <source>
        <strain evidence="2 3">TWI391</strain>
    </source>
</reference>
<dbReference type="Gene3D" id="3.20.20.100">
    <property type="entry name" value="NADP-dependent oxidoreductase domain"/>
    <property type="match status" value="1"/>
</dbReference>
<feature type="domain" description="NADP-dependent oxidoreductase" evidence="1">
    <location>
        <begin position="16"/>
        <end position="189"/>
    </location>
</feature>
<proteinExistence type="predicted"/>
<organism evidence="2 3">
    <name type="scientific">Sphingobacterium kitahiroshimense</name>
    <dbReference type="NCBI Taxonomy" id="470446"/>
    <lineage>
        <taxon>Bacteria</taxon>
        <taxon>Pseudomonadati</taxon>
        <taxon>Bacteroidota</taxon>
        <taxon>Sphingobacteriia</taxon>
        <taxon>Sphingobacteriales</taxon>
        <taxon>Sphingobacteriaceae</taxon>
        <taxon>Sphingobacterium</taxon>
    </lineage>
</organism>
<dbReference type="InterPro" id="IPR050523">
    <property type="entry name" value="AKR_Detox_Biosynth"/>
</dbReference>
<dbReference type="EMBL" id="JBDJNQ010000007">
    <property type="protein sequence ID" value="MEN5378560.1"/>
    <property type="molecule type" value="Genomic_DNA"/>
</dbReference>
<dbReference type="Pfam" id="PF00248">
    <property type="entry name" value="Aldo_ket_red"/>
    <property type="match status" value="1"/>
</dbReference>
<dbReference type="InterPro" id="IPR036812">
    <property type="entry name" value="NAD(P)_OxRdtase_dom_sf"/>
</dbReference>
<sequence length="198" mass="22655">MKKVTIKNTDLEIAPINFGGNVFGWTLDEKESFDILDAFVDEGFNFVDTADTYSWWVNGVGGQSETIIGKWMTLRNNRENIVIATKVGSETKEHPVDISKKHILKSVDESLQRLGTDHIDLYYTHFDDQITPIEETLSAYDEIIKAGKVRYIAASNLSPKRLIESFDVAEKNNFPKYVALQPHYNLMERTTLKRITHL</sequence>
<name>A0ABV0BUW9_9SPHI</name>
<evidence type="ECO:0000313" key="2">
    <source>
        <dbReference type="EMBL" id="MEN5378560.1"/>
    </source>
</evidence>
<keyword evidence="3" id="KW-1185">Reference proteome</keyword>
<dbReference type="PANTHER" id="PTHR43364">
    <property type="entry name" value="NADH-SPECIFIC METHYLGLYOXAL REDUCTASE-RELATED"/>
    <property type="match status" value="1"/>
</dbReference>
<evidence type="ECO:0000313" key="3">
    <source>
        <dbReference type="Proteomes" id="UP001409291"/>
    </source>
</evidence>
<comment type="caution">
    <text evidence="2">The sequence shown here is derived from an EMBL/GenBank/DDBJ whole genome shotgun (WGS) entry which is preliminary data.</text>
</comment>
<evidence type="ECO:0000259" key="1">
    <source>
        <dbReference type="Pfam" id="PF00248"/>
    </source>
</evidence>
<accession>A0ABV0BUW9</accession>
<dbReference type="RefSeq" id="WP_346581606.1">
    <property type="nucleotide sequence ID" value="NZ_JBDJNQ010000007.1"/>
</dbReference>
<dbReference type="PANTHER" id="PTHR43364:SF6">
    <property type="entry name" value="OXIDOREDUCTASE-RELATED"/>
    <property type="match status" value="1"/>
</dbReference>
<dbReference type="Proteomes" id="UP001409291">
    <property type="component" value="Unassembled WGS sequence"/>
</dbReference>
<dbReference type="InterPro" id="IPR023210">
    <property type="entry name" value="NADP_OxRdtase_dom"/>
</dbReference>